<protein>
    <submittedName>
        <fullName evidence="2">Uncharacterized protein</fullName>
    </submittedName>
</protein>
<evidence type="ECO:0000256" key="1">
    <source>
        <dbReference type="SAM" id="MobiDB-lite"/>
    </source>
</evidence>
<evidence type="ECO:0000313" key="3">
    <source>
        <dbReference type="Proteomes" id="UP000681035"/>
    </source>
</evidence>
<dbReference type="EMBL" id="AP023418">
    <property type="protein sequence ID" value="BCK82344.1"/>
    <property type="molecule type" value="Genomic_DNA"/>
</dbReference>
<dbReference type="AlphaFoldDB" id="A0A810Q2Y3"/>
<sequence length="72" mass="8387">MPRMSKSKKLEWSFFLNDRGRKAYNTLCRRCVHDCKQSFRAVVVICPHYRSKRAKKGGTSAYSPRGPDRKPP</sequence>
<dbReference type="RefSeq" id="WP_228298386.1">
    <property type="nucleotide sequence ID" value="NZ_AP023418.1"/>
</dbReference>
<name>A0A810Q2Y3_9FIRM</name>
<proteinExistence type="predicted"/>
<dbReference type="Proteomes" id="UP000681035">
    <property type="component" value="Chromosome"/>
</dbReference>
<gene>
    <name evidence="2" type="ORF">MM50RIKEN_21070</name>
</gene>
<reference evidence="2" key="1">
    <citation type="submission" date="2020-09" db="EMBL/GenBank/DDBJ databases">
        <title>New species isolated from human feces.</title>
        <authorList>
            <person name="Kitahara M."/>
            <person name="Shigeno Y."/>
            <person name="Shime M."/>
            <person name="Matsumoto Y."/>
            <person name="Nakamura S."/>
            <person name="Motooka D."/>
            <person name="Fukuoka S."/>
            <person name="Nishikawa H."/>
            <person name="Benno Y."/>
        </authorList>
    </citation>
    <scope>NUCLEOTIDE SEQUENCE</scope>
    <source>
        <strain evidence="2">MM50</strain>
    </source>
</reference>
<evidence type="ECO:0000313" key="2">
    <source>
        <dbReference type="EMBL" id="BCK82344.1"/>
    </source>
</evidence>
<organism evidence="2 3">
    <name type="scientific">Vescimonas coprocola</name>
    <dbReference type="NCBI Taxonomy" id="2714355"/>
    <lineage>
        <taxon>Bacteria</taxon>
        <taxon>Bacillati</taxon>
        <taxon>Bacillota</taxon>
        <taxon>Clostridia</taxon>
        <taxon>Eubacteriales</taxon>
        <taxon>Oscillospiraceae</taxon>
        <taxon>Vescimonas</taxon>
    </lineage>
</organism>
<keyword evidence="3" id="KW-1185">Reference proteome</keyword>
<accession>A0A810Q2Y3</accession>
<dbReference type="KEGG" id="vcop:MM50RIKEN_21070"/>
<feature type="region of interest" description="Disordered" evidence="1">
    <location>
        <begin position="52"/>
        <end position="72"/>
    </location>
</feature>